<comment type="cofactor">
    <cofactor evidence="1">
        <name>Mn(2+)</name>
        <dbReference type="ChEBI" id="CHEBI:29035"/>
    </cofactor>
</comment>
<keyword evidence="6" id="KW-0479">Metal-binding</keyword>
<keyword evidence="7" id="KW-0732">Signal</keyword>
<keyword evidence="10" id="KW-0482">Metalloprotease</keyword>
<evidence type="ECO:0000256" key="5">
    <source>
        <dbReference type="ARBA" id="ARBA00022692"/>
    </source>
</evidence>
<dbReference type="OrthoDB" id="9806326at2"/>
<dbReference type="Pfam" id="PF01963">
    <property type="entry name" value="TraB_PrgY_gumN"/>
    <property type="match status" value="1"/>
</dbReference>
<protein>
    <recommendedName>
        <fullName evidence="16">Polysaccharide biosynthesis protein GumN</fullName>
    </recommendedName>
</protein>
<dbReference type="EMBL" id="QGTR01000005">
    <property type="protein sequence ID" value="PWV98335.1"/>
    <property type="molecule type" value="Genomic_DNA"/>
</dbReference>
<keyword evidence="15" id="KW-1185">Reference proteome</keyword>
<comment type="caution">
    <text evidence="14">The sequence shown here is derived from an EMBL/GenBank/DDBJ whole genome shotgun (WGS) entry which is preliminary data.</text>
</comment>
<dbReference type="Proteomes" id="UP000246352">
    <property type="component" value="Unassembled WGS sequence"/>
</dbReference>
<evidence type="ECO:0000256" key="1">
    <source>
        <dbReference type="ARBA" id="ARBA00001936"/>
    </source>
</evidence>
<comment type="subcellular location">
    <subcellularLocation>
        <location evidence="3">Membrane</location>
        <topology evidence="3">Single-pass type I membrane protein</topology>
    </subcellularLocation>
</comment>
<organism evidence="14 15">
    <name type="scientific">Hoeflea marina</name>
    <dbReference type="NCBI Taxonomy" id="274592"/>
    <lineage>
        <taxon>Bacteria</taxon>
        <taxon>Pseudomonadati</taxon>
        <taxon>Pseudomonadota</taxon>
        <taxon>Alphaproteobacteria</taxon>
        <taxon>Hyphomicrobiales</taxon>
        <taxon>Rhizobiaceae</taxon>
        <taxon>Hoeflea</taxon>
    </lineage>
</organism>
<evidence type="ECO:0000256" key="2">
    <source>
        <dbReference type="ARBA" id="ARBA00001941"/>
    </source>
</evidence>
<evidence type="ECO:0000256" key="11">
    <source>
        <dbReference type="ARBA" id="ARBA00023136"/>
    </source>
</evidence>
<reference evidence="14 15" key="1">
    <citation type="submission" date="2018-05" db="EMBL/GenBank/DDBJ databases">
        <title>Genomic Encyclopedia of Type Strains, Phase IV (KMG-IV): sequencing the most valuable type-strain genomes for metagenomic binning, comparative biology and taxonomic classification.</title>
        <authorList>
            <person name="Goeker M."/>
        </authorList>
    </citation>
    <scope>NUCLEOTIDE SEQUENCE [LARGE SCALE GENOMIC DNA]</scope>
    <source>
        <strain evidence="14 15">DSM 16791</strain>
    </source>
</reference>
<dbReference type="GO" id="GO:0046872">
    <property type="term" value="F:metal ion binding"/>
    <property type="evidence" value="ECO:0007669"/>
    <property type="project" value="UniProtKB-KW"/>
</dbReference>
<gene>
    <name evidence="14" type="ORF">DFR52_105318</name>
</gene>
<evidence type="ECO:0000256" key="6">
    <source>
        <dbReference type="ARBA" id="ARBA00022723"/>
    </source>
</evidence>
<evidence type="ECO:0000256" key="10">
    <source>
        <dbReference type="ARBA" id="ARBA00023049"/>
    </source>
</evidence>
<dbReference type="InterPro" id="IPR040230">
    <property type="entry name" value="TIKI1/2-like"/>
</dbReference>
<keyword evidence="11 13" id="KW-0472">Membrane</keyword>
<proteinExistence type="predicted"/>
<dbReference type="GO" id="GO:0030178">
    <property type="term" value="P:negative regulation of Wnt signaling pathway"/>
    <property type="evidence" value="ECO:0007669"/>
    <property type="project" value="InterPro"/>
</dbReference>
<accession>A0A317PEK9</accession>
<sequence>MTQASAASRLRALARQLRDVAMILAAGFPLLVLIAFAVGLVGALNRAHASDAGSCGGISLATTMAAENPGAYAAAVAEADAVPNGHGRLWKVEKAGLAPSWLFGTMHVTDPRVVEMPPAARSAFDGAGTLVIETTDILDPAKAQAALLTQPELTMFTDGTTLESLLKGDDLKLVEDELKRRGIPLALVSRLKPWMVAGLVALSDCEMTRRSSGEDFLDKKIADEAAEDGKQLLGLETMGEQLSAMASLPVEFHVRGLVETIKLADLMPDVSATMTDLYLAGEISLIMPLVRAASPEGDDDDSAGYAAFEERIVRVRNHVMAERAAPILDKGSAFIAVGALHLPGEEGLVSLLQNAGYQVTRAL</sequence>
<evidence type="ECO:0000313" key="14">
    <source>
        <dbReference type="EMBL" id="PWV98335.1"/>
    </source>
</evidence>
<evidence type="ECO:0000256" key="4">
    <source>
        <dbReference type="ARBA" id="ARBA00022670"/>
    </source>
</evidence>
<evidence type="ECO:0000256" key="7">
    <source>
        <dbReference type="ARBA" id="ARBA00022729"/>
    </source>
</evidence>
<keyword evidence="9 13" id="KW-1133">Transmembrane helix</keyword>
<dbReference type="GO" id="GO:0004222">
    <property type="term" value="F:metalloendopeptidase activity"/>
    <property type="evidence" value="ECO:0007669"/>
    <property type="project" value="TreeGrafter"/>
</dbReference>
<dbReference type="GO" id="GO:0016020">
    <property type="term" value="C:membrane"/>
    <property type="evidence" value="ECO:0007669"/>
    <property type="project" value="UniProtKB-SubCell"/>
</dbReference>
<evidence type="ECO:0008006" key="16">
    <source>
        <dbReference type="Google" id="ProtNLM"/>
    </source>
</evidence>
<name>A0A317PEK9_9HYPH</name>
<dbReference type="InterPro" id="IPR002816">
    <property type="entry name" value="TraB/PrgY/GumN_fam"/>
</dbReference>
<evidence type="ECO:0000256" key="8">
    <source>
        <dbReference type="ARBA" id="ARBA00022801"/>
    </source>
</evidence>
<evidence type="ECO:0000256" key="12">
    <source>
        <dbReference type="ARBA" id="ARBA00023180"/>
    </source>
</evidence>
<keyword evidence="8" id="KW-0378">Hydrolase</keyword>
<dbReference type="PANTHER" id="PTHR31120:SF6">
    <property type="entry name" value="METALLOPROTEASE TIKI HOMOLOG"/>
    <property type="match status" value="1"/>
</dbReference>
<evidence type="ECO:0000256" key="13">
    <source>
        <dbReference type="SAM" id="Phobius"/>
    </source>
</evidence>
<dbReference type="GO" id="GO:0006508">
    <property type="term" value="P:proteolysis"/>
    <property type="evidence" value="ECO:0007669"/>
    <property type="project" value="UniProtKB-KW"/>
</dbReference>
<dbReference type="CDD" id="cd14789">
    <property type="entry name" value="Tiki"/>
    <property type="match status" value="1"/>
</dbReference>
<keyword evidence="5 13" id="KW-0812">Transmembrane</keyword>
<dbReference type="AlphaFoldDB" id="A0A317PEK9"/>
<dbReference type="RefSeq" id="WP_110033744.1">
    <property type="nucleotide sequence ID" value="NZ_QGTR01000005.1"/>
</dbReference>
<evidence type="ECO:0000256" key="9">
    <source>
        <dbReference type="ARBA" id="ARBA00022989"/>
    </source>
</evidence>
<feature type="transmembrane region" description="Helical" evidence="13">
    <location>
        <begin position="20"/>
        <end position="44"/>
    </location>
</feature>
<comment type="cofactor">
    <cofactor evidence="2">
        <name>Co(2+)</name>
        <dbReference type="ChEBI" id="CHEBI:48828"/>
    </cofactor>
</comment>
<keyword evidence="4" id="KW-0645">Protease</keyword>
<evidence type="ECO:0000256" key="3">
    <source>
        <dbReference type="ARBA" id="ARBA00004479"/>
    </source>
</evidence>
<keyword evidence="12" id="KW-0325">Glycoprotein</keyword>
<dbReference type="PANTHER" id="PTHR31120">
    <property type="entry name" value="METALLOPROTEASE TIKI"/>
    <property type="match status" value="1"/>
</dbReference>
<evidence type="ECO:0000313" key="15">
    <source>
        <dbReference type="Proteomes" id="UP000246352"/>
    </source>
</evidence>